<evidence type="ECO:0000313" key="2">
    <source>
        <dbReference type="Proteomes" id="UP001147695"/>
    </source>
</evidence>
<comment type="caution">
    <text evidence="1">The sequence shown here is derived from an EMBL/GenBank/DDBJ whole genome shotgun (WGS) entry which is preliminary data.</text>
</comment>
<dbReference type="EMBL" id="JAPZBQ010000004">
    <property type="protein sequence ID" value="KAJ5334903.1"/>
    <property type="molecule type" value="Genomic_DNA"/>
</dbReference>
<reference evidence="1" key="2">
    <citation type="journal article" date="2023" name="IMA Fungus">
        <title>Comparative genomic study of the Penicillium genus elucidates a diverse pangenome and 15 lateral gene transfer events.</title>
        <authorList>
            <person name="Petersen C."/>
            <person name="Sorensen T."/>
            <person name="Nielsen M.R."/>
            <person name="Sondergaard T.E."/>
            <person name="Sorensen J.L."/>
            <person name="Fitzpatrick D.A."/>
            <person name="Frisvad J.C."/>
            <person name="Nielsen K.L."/>
        </authorList>
    </citation>
    <scope>NUCLEOTIDE SEQUENCE</scope>
    <source>
        <strain evidence="1">IBT 35673</strain>
    </source>
</reference>
<evidence type="ECO:0000313" key="1">
    <source>
        <dbReference type="EMBL" id="KAJ5334903.1"/>
    </source>
</evidence>
<organism evidence="1 2">
    <name type="scientific">Penicillium brevicompactum</name>
    <dbReference type="NCBI Taxonomy" id="5074"/>
    <lineage>
        <taxon>Eukaryota</taxon>
        <taxon>Fungi</taxon>
        <taxon>Dikarya</taxon>
        <taxon>Ascomycota</taxon>
        <taxon>Pezizomycotina</taxon>
        <taxon>Eurotiomycetes</taxon>
        <taxon>Eurotiomycetidae</taxon>
        <taxon>Eurotiales</taxon>
        <taxon>Aspergillaceae</taxon>
        <taxon>Penicillium</taxon>
    </lineage>
</organism>
<gene>
    <name evidence="1" type="ORF">N7452_007306</name>
</gene>
<sequence length="178" mass="19959">MASNLDYGSRNGQETLTLPAISCLTLIQLLGTAISIRAAGIGFPPIYHSTDILCGETPGYWTSQIRQREYQIRKQRKFERTASRIIPNHWSDGKVAWERTRVCFTDAGGIFALRLLSERAPIISSDLDAHGEIYAGREATDRLLSSSHKTTSIAYSWRDMYVFTGGYNNEGWLIRPVG</sequence>
<dbReference type="Proteomes" id="UP001147695">
    <property type="component" value="Unassembled WGS sequence"/>
</dbReference>
<dbReference type="AlphaFoldDB" id="A0A9W9UFM2"/>
<proteinExistence type="predicted"/>
<accession>A0A9W9UFM2</accession>
<reference evidence="1" key="1">
    <citation type="submission" date="2022-12" db="EMBL/GenBank/DDBJ databases">
        <authorList>
            <person name="Petersen C."/>
        </authorList>
    </citation>
    <scope>NUCLEOTIDE SEQUENCE</scope>
    <source>
        <strain evidence="1">IBT 35673</strain>
    </source>
</reference>
<name>A0A9W9UFM2_PENBR</name>
<protein>
    <submittedName>
        <fullName evidence="1">Uncharacterized protein</fullName>
    </submittedName>
</protein>